<dbReference type="EMBL" id="HBIJ01021351">
    <property type="protein sequence ID" value="CAE0373068.1"/>
    <property type="molecule type" value="Transcribed_RNA"/>
</dbReference>
<proteinExistence type="predicted"/>
<accession>A0A7S3K361</accession>
<name>A0A7S3K361_9STRA</name>
<dbReference type="InterPro" id="IPR014952">
    <property type="entry name" value="DUF1823"/>
</dbReference>
<dbReference type="AlphaFoldDB" id="A0A7S3K361"/>
<dbReference type="Gene3D" id="1.10.418.90">
    <property type="entry name" value="Protein of unknown function DUF1823"/>
    <property type="match status" value="1"/>
</dbReference>
<gene>
    <name evidence="2" type="ORF">ALAG00032_LOCUS13868</name>
</gene>
<evidence type="ECO:0000256" key="1">
    <source>
        <dbReference type="SAM" id="SignalP"/>
    </source>
</evidence>
<evidence type="ECO:0000313" key="2">
    <source>
        <dbReference type="EMBL" id="CAE0373068.1"/>
    </source>
</evidence>
<feature type="signal peptide" evidence="1">
    <location>
        <begin position="1"/>
        <end position="17"/>
    </location>
</feature>
<protein>
    <submittedName>
        <fullName evidence="2">Uncharacterized protein</fullName>
    </submittedName>
</protein>
<reference evidence="2" key="1">
    <citation type="submission" date="2021-01" db="EMBL/GenBank/DDBJ databases">
        <authorList>
            <person name="Corre E."/>
            <person name="Pelletier E."/>
            <person name="Niang G."/>
            <person name="Scheremetjew M."/>
            <person name="Finn R."/>
            <person name="Kale V."/>
            <person name="Holt S."/>
            <person name="Cochrane G."/>
            <person name="Meng A."/>
            <person name="Brown T."/>
            <person name="Cohen L."/>
        </authorList>
    </citation>
    <scope>NUCLEOTIDE SEQUENCE</scope>
    <source>
        <strain evidence="2">CCMP1510</strain>
    </source>
</reference>
<sequence length="226" mass="25919">MMMNGNIILFFCGLAKAFYRLEASFSSSTSRRIVHPLRATPPLVNSKSIEPIADELTNENLVRIVREECTDDQVNELVWKCLGYRRRDDGTFDNEQVFPKWREKYPSPPDLIGITRTYSKEIDEPVLRANQALVNSIPMKYKGGIKHHLAKVGWTGFMLQGLTPNKTRRAQCTNWLLYYREALFGISLEELIVQKERNVAAENQRLREEGKALRIVGPDGDVKCES</sequence>
<dbReference type="Pfam" id="PF08853">
    <property type="entry name" value="DUF1823"/>
    <property type="match status" value="1"/>
</dbReference>
<feature type="chain" id="PRO_5030756069" evidence="1">
    <location>
        <begin position="18"/>
        <end position="226"/>
    </location>
</feature>
<organism evidence="2">
    <name type="scientific">Aureoumbra lagunensis</name>
    <dbReference type="NCBI Taxonomy" id="44058"/>
    <lineage>
        <taxon>Eukaryota</taxon>
        <taxon>Sar</taxon>
        <taxon>Stramenopiles</taxon>
        <taxon>Ochrophyta</taxon>
        <taxon>Pelagophyceae</taxon>
        <taxon>Pelagomonadales</taxon>
        <taxon>Aureoumbra</taxon>
    </lineage>
</organism>
<keyword evidence="1" id="KW-0732">Signal</keyword>